<keyword evidence="7 11" id="KW-0274">FAD</keyword>
<comment type="cofactor">
    <cofactor evidence="11 12">
        <name>FMNH2</name>
        <dbReference type="ChEBI" id="CHEBI:57618"/>
    </cofactor>
    <text evidence="11 12">Reduced FMN (FMNH(2)).</text>
</comment>
<evidence type="ECO:0000256" key="10">
    <source>
        <dbReference type="ARBA" id="ARBA00023239"/>
    </source>
</evidence>
<dbReference type="PROSITE" id="PS00787">
    <property type="entry name" value="CHORISMATE_SYNTHASE_1"/>
    <property type="match status" value="1"/>
</dbReference>
<dbReference type="GeneID" id="93136655"/>
<evidence type="ECO:0000256" key="3">
    <source>
        <dbReference type="ARBA" id="ARBA00013036"/>
    </source>
</evidence>
<dbReference type="GO" id="GO:0009423">
    <property type="term" value="P:chorismate biosynthetic process"/>
    <property type="evidence" value="ECO:0007669"/>
    <property type="project" value="UniProtKB-UniRule"/>
</dbReference>
<dbReference type="InterPro" id="IPR000453">
    <property type="entry name" value="Chorismate_synth"/>
</dbReference>
<sequence length="365" mass="39022">MAGSTFGTLFRITTWGESHGPALGVVVDGCPAGIPLTTDYIQAFLDRRKPGQSKFTTARRESDTVEILSGVFEGYTTGTPISLVVRNNDQRSHDYSNIKDCYRPGHADYTFDKKYGLRDYRGGGRTSGRETIGRVAGGAVASRILECLGIKLTTYTKAIGPVSIPSDAYDYSVINENRLYMPNSEYAQQAAAYLEQCISDQDSSGGLIECIIEGMPAGVGEPVFDKLDASLAKAVMSIGAVKGVEIGDGFSVTSSKGSINNDSFISENGQVLKQTNHSGGILGGISDGSSIILRAAIKPTPSISQPQKTVNTAGENIEIAISGRHDPVIVPRAVVVVESMAAITLTDLLMQNMTSRIEYLKNIYL</sequence>
<dbReference type="PANTHER" id="PTHR21085">
    <property type="entry name" value="CHORISMATE SYNTHASE"/>
    <property type="match status" value="1"/>
</dbReference>
<evidence type="ECO:0000313" key="14">
    <source>
        <dbReference type="EMBL" id="NSE56626.1"/>
    </source>
</evidence>
<feature type="binding site" evidence="11">
    <location>
        <position position="48"/>
    </location>
    <ligand>
        <name>NADP(+)</name>
        <dbReference type="ChEBI" id="CHEBI:58349"/>
    </ligand>
</feature>
<dbReference type="Proteomes" id="UP000095597">
    <property type="component" value="Unassembled WGS sequence"/>
</dbReference>
<comment type="similarity">
    <text evidence="2 11 12">Belongs to the chorismate synthase family.</text>
</comment>
<keyword evidence="9 11" id="KW-0057">Aromatic amino acid biosynthesis</keyword>
<dbReference type="InterPro" id="IPR035904">
    <property type="entry name" value="Chorismate_synth_AroC_sf"/>
</dbReference>
<dbReference type="Proteomes" id="UP000724058">
    <property type="component" value="Unassembled WGS sequence"/>
</dbReference>
<dbReference type="Gene3D" id="3.60.150.10">
    <property type="entry name" value="Chorismate synthase AroC"/>
    <property type="match status" value="1"/>
</dbReference>
<dbReference type="AlphaFoldDB" id="A0A173RJX3"/>
<evidence type="ECO:0000256" key="1">
    <source>
        <dbReference type="ARBA" id="ARBA00005044"/>
    </source>
</evidence>
<dbReference type="GO" id="GO:0004107">
    <property type="term" value="F:chorismate synthase activity"/>
    <property type="evidence" value="ECO:0007669"/>
    <property type="project" value="UniProtKB-UniRule"/>
</dbReference>
<feature type="binding site" evidence="11">
    <location>
        <begin position="298"/>
        <end position="302"/>
    </location>
    <ligand>
        <name>FMN</name>
        <dbReference type="ChEBI" id="CHEBI:58210"/>
    </ligand>
</feature>
<dbReference type="OrthoDB" id="9771806at2"/>
<reference evidence="14" key="3">
    <citation type="submission" date="2020-02" db="EMBL/GenBank/DDBJ databases">
        <authorList>
            <person name="Littmann E."/>
            <person name="Sorbara M."/>
        </authorList>
    </citation>
    <scope>NUCLEOTIDE SEQUENCE</scope>
    <source>
        <strain evidence="14">MSK.10.16</strain>
    </source>
</reference>
<keyword evidence="4 11" id="KW-0028">Amino-acid biosynthesis</keyword>
<dbReference type="CDD" id="cd07304">
    <property type="entry name" value="Chorismate_synthase"/>
    <property type="match status" value="1"/>
</dbReference>
<evidence type="ECO:0000256" key="9">
    <source>
        <dbReference type="ARBA" id="ARBA00023141"/>
    </source>
</evidence>
<keyword evidence="10 11" id="KW-0456">Lyase</keyword>
<proteinExistence type="inferred from homology"/>
<evidence type="ECO:0000256" key="4">
    <source>
        <dbReference type="ARBA" id="ARBA00022605"/>
    </source>
</evidence>
<dbReference type="EMBL" id="CYXO01000002">
    <property type="protein sequence ID" value="CUM78077.1"/>
    <property type="molecule type" value="Genomic_DNA"/>
</dbReference>
<dbReference type="FunFam" id="3.60.150.10:FF:000002">
    <property type="entry name" value="Chorismate synthase"/>
    <property type="match status" value="1"/>
</dbReference>
<evidence type="ECO:0000256" key="11">
    <source>
        <dbReference type="HAMAP-Rule" id="MF_00300"/>
    </source>
</evidence>
<gene>
    <name evidence="11 13" type="primary">aroC</name>
    <name evidence="13" type="ORF">ERS852573_00513</name>
    <name evidence="14" type="ORF">G4332_00540</name>
</gene>
<dbReference type="NCBIfam" id="TIGR00033">
    <property type="entry name" value="aroC"/>
    <property type="match status" value="1"/>
</dbReference>
<dbReference type="PROSITE" id="PS00788">
    <property type="entry name" value="CHORISMATE_SYNTHASE_2"/>
    <property type="match status" value="1"/>
</dbReference>
<accession>A0A173RJX3</accession>
<evidence type="ECO:0000256" key="7">
    <source>
        <dbReference type="ARBA" id="ARBA00022827"/>
    </source>
</evidence>
<evidence type="ECO:0000313" key="13">
    <source>
        <dbReference type="EMBL" id="CUM78077.1"/>
    </source>
</evidence>
<dbReference type="GO" id="GO:0009073">
    <property type="term" value="P:aromatic amino acid family biosynthetic process"/>
    <property type="evidence" value="ECO:0007669"/>
    <property type="project" value="UniProtKB-KW"/>
</dbReference>
<comment type="pathway">
    <text evidence="1 11 12">Metabolic intermediate biosynthesis; chorismate biosynthesis; chorismate from D-erythrose 4-phosphate and phosphoenolpyruvate: step 7/7.</text>
</comment>
<dbReference type="InterPro" id="IPR020541">
    <property type="entry name" value="Chorismate_synthase_CS"/>
</dbReference>
<feature type="binding site" evidence="11">
    <location>
        <position position="54"/>
    </location>
    <ligand>
        <name>NADP(+)</name>
        <dbReference type="ChEBI" id="CHEBI:58349"/>
    </ligand>
</feature>
<evidence type="ECO:0000256" key="8">
    <source>
        <dbReference type="ARBA" id="ARBA00022857"/>
    </source>
</evidence>
<evidence type="ECO:0000256" key="2">
    <source>
        <dbReference type="ARBA" id="ARBA00008014"/>
    </source>
</evidence>
<comment type="function">
    <text evidence="11">Catalyzes the anti-1,4-elimination of the C-3 phosphate and the C-6 proR hydrogen from 5-enolpyruvylshikimate-3-phosphate (EPSP) to yield chorismate, which is the branch point compound that serves as the starting substrate for the three terminal pathways of aromatic amino acid biosynthesis. This reaction introduces a second double bond into the aromatic ring system.</text>
</comment>
<keyword evidence="6 11" id="KW-0288">FMN</keyword>
<dbReference type="UniPathway" id="UPA00053">
    <property type="reaction ID" value="UER00090"/>
</dbReference>
<dbReference type="PROSITE" id="PS00789">
    <property type="entry name" value="CHORISMATE_SYNTHASE_3"/>
    <property type="match status" value="1"/>
</dbReference>
<feature type="binding site" evidence="11">
    <location>
        <position position="324"/>
    </location>
    <ligand>
        <name>FMN</name>
        <dbReference type="ChEBI" id="CHEBI:58210"/>
    </ligand>
</feature>
<protein>
    <recommendedName>
        <fullName evidence="3 11">Chorismate synthase</fullName>
        <shortName evidence="11">CS</shortName>
        <ecNumber evidence="3 11">4.2.3.5</ecNumber>
    </recommendedName>
    <alternativeName>
        <fullName evidence="11">5-enolpyruvylshikimate-3-phosphate phospholyase</fullName>
    </alternativeName>
</protein>
<evidence type="ECO:0000256" key="6">
    <source>
        <dbReference type="ARBA" id="ARBA00022643"/>
    </source>
</evidence>
<dbReference type="RefSeq" id="WP_006426746.1">
    <property type="nucleotide sequence ID" value="NZ_CP094679.1"/>
</dbReference>
<evidence type="ECO:0000256" key="5">
    <source>
        <dbReference type="ARBA" id="ARBA00022630"/>
    </source>
</evidence>
<evidence type="ECO:0000313" key="15">
    <source>
        <dbReference type="Proteomes" id="UP000095597"/>
    </source>
</evidence>
<feature type="binding site" evidence="11">
    <location>
        <begin position="125"/>
        <end position="127"/>
    </location>
    <ligand>
        <name>FMN</name>
        <dbReference type="ChEBI" id="CHEBI:58210"/>
    </ligand>
</feature>
<dbReference type="GO" id="GO:0008652">
    <property type="term" value="P:amino acid biosynthetic process"/>
    <property type="evidence" value="ECO:0007669"/>
    <property type="project" value="UniProtKB-KW"/>
</dbReference>
<dbReference type="PIRSF" id="PIRSF001456">
    <property type="entry name" value="Chorismate_synth"/>
    <property type="match status" value="1"/>
</dbReference>
<dbReference type="EC" id="4.2.3.5" evidence="3 11"/>
<reference evidence="13 15" key="1">
    <citation type="submission" date="2015-09" db="EMBL/GenBank/DDBJ databases">
        <authorList>
            <consortium name="Pathogen Informatics"/>
        </authorList>
    </citation>
    <scope>NUCLEOTIDE SEQUENCE [LARGE SCALE GENOMIC DNA]</scope>
    <source>
        <strain evidence="13 15">2789STDY5834961</strain>
    </source>
</reference>
<keyword evidence="5 11" id="KW-0285">Flavoprotein</keyword>
<dbReference type="EMBL" id="JAAIOD010000001">
    <property type="protein sequence ID" value="NSE56626.1"/>
    <property type="molecule type" value="Genomic_DNA"/>
</dbReference>
<evidence type="ECO:0000256" key="12">
    <source>
        <dbReference type="RuleBase" id="RU000605"/>
    </source>
</evidence>
<feature type="binding site" evidence="11">
    <location>
        <position position="283"/>
    </location>
    <ligand>
        <name>FMN</name>
        <dbReference type="ChEBI" id="CHEBI:58210"/>
    </ligand>
</feature>
<dbReference type="GO" id="GO:0010181">
    <property type="term" value="F:FMN binding"/>
    <property type="evidence" value="ECO:0007669"/>
    <property type="project" value="TreeGrafter"/>
</dbReference>
<dbReference type="NCBIfam" id="NF003793">
    <property type="entry name" value="PRK05382.1"/>
    <property type="match status" value="1"/>
</dbReference>
<organism evidence="13 15">
    <name type="scientific">Dorea longicatena</name>
    <dbReference type="NCBI Taxonomy" id="88431"/>
    <lineage>
        <taxon>Bacteria</taxon>
        <taxon>Bacillati</taxon>
        <taxon>Bacillota</taxon>
        <taxon>Clostridia</taxon>
        <taxon>Lachnospirales</taxon>
        <taxon>Lachnospiraceae</taxon>
        <taxon>Dorea</taxon>
    </lineage>
</organism>
<dbReference type="SUPFAM" id="SSF103263">
    <property type="entry name" value="Chorismate synthase, AroC"/>
    <property type="match status" value="1"/>
</dbReference>
<dbReference type="GO" id="GO:0005829">
    <property type="term" value="C:cytosol"/>
    <property type="evidence" value="ECO:0007669"/>
    <property type="project" value="TreeGrafter"/>
</dbReference>
<comment type="catalytic activity">
    <reaction evidence="11 12">
        <text>5-O-(1-carboxyvinyl)-3-phosphoshikimate = chorismate + phosphate</text>
        <dbReference type="Rhea" id="RHEA:21020"/>
        <dbReference type="ChEBI" id="CHEBI:29748"/>
        <dbReference type="ChEBI" id="CHEBI:43474"/>
        <dbReference type="ChEBI" id="CHEBI:57701"/>
        <dbReference type="EC" id="4.2.3.5"/>
    </reaction>
</comment>
<dbReference type="Pfam" id="PF01264">
    <property type="entry name" value="Chorismate_synt"/>
    <property type="match status" value="1"/>
</dbReference>
<keyword evidence="8 11" id="KW-0521">NADP</keyword>
<comment type="caution">
    <text evidence="11">Lacks conserved residue(s) required for the propagation of feature annotation.</text>
</comment>
<name>A0A173RJX3_9FIRM</name>
<reference evidence="14" key="2">
    <citation type="journal article" date="2020" name="Cell Host Microbe">
        <title>Functional and Genomic Variation between Human-Derived Isolates of Lachnospiraceae Reveals Inter- and Intra-Species Diversity.</title>
        <authorList>
            <person name="Sorbara M.T."/>
            <person name="Littmann E.R."/>
            <person name="Fontana E."/>
            <person name="Moody T.U."/>
            <person name="Kohout C.E."/>
            <person name="Gjonbalaj M."/>
            <person name="Eaton V."/>
            <person name="Seok R."/>
            <person name="Leiner I.M."/>
            <person name="Pamer E.G."/>
        </authorList>
    </citation>
    <scope>NUCLEOTIDE SEQUENCE</scope>
    <source>
        <strain evidence="14">MSK.10.16</strain>
    </source>
</reference>
<dbReference type="HAMAP" id="MF_00300">
    <property type="entry name" value="Chorismate_synth"/>
    <property type="match status" value="1"/>
</dbReference>
<comment type="subunit">
    <text evidence="11">Homotetramer.</text>
</comment>
<dbReference type="PANTHER" id="PTHR21085:SF0">
    <property type="entry name" value="CHORISMATE SYNTHASE"/>
    <property type="match status" value="1"/>
</dbReference>